<evidence type="ECO:0000313" key="5">
    <source>
        <dbReference type="Proteomes" id="UP000318055"/>
    </source>
</evidence>
<feature type="compositionally biased region" description="Low complexity" evidence="1">
    <location>
        <begin position="80"/>
        <end position="105"/>
    </location>
</feature>
<dbReference type="AlphaFoldDB" id="A0A518RFY3"/>
<dbReference type="InterPro" id="IPR011992">
    <property type="entry name" value="EF-hand-dom_pair"/>
</dbReference>
<gene>
    <name evidence="4" type="ORF">FPZ54_10290</name>
</gene>
<feature type="compositionally biased region" description="Low complexity" evidence="1">
    <location>
        <begin position="19"/>
        <end position="43"/>
    </location>
</feature>
<feature type="compositionally biased region" description="Pro residues" evidence="1">
    <location>
        <begin position="57"/>
        <end position="79"/>
    </location>
</feature>
<dbReference type="RefSeq" id="WP_145846953.1">
    <property type="nucleotide sequence ID" value="NZ_CP042239.1"/>
</dbReference>
<dbReference type="PROSITE" id="PS50222">
    <property type="entry name" value="EF_HAND_2"/>
    <property type="match status" value="2"/>
</dbReference>
<dbReference type="InterPro" id="IPR002048">
    <property type="entry name" value="EF_hand_dom"/>
</dbReference>
<dbReference type="Proteomes" id="UP000318055">
    <property type="component" value="Chromosome"/>
</dbReference>
<dbReference type="EMBL" id="CP042239">
    <property type="protein sequence ID" value="QDX26372.1"/>
    <property type="molecule type" value="Genomic_DNA"/>
</dbReference>
<dbReference type="KEGG" id="ssua:FPZ54_10290"/>
<feature type="domain" description="EF-hand" evidence="3">
    <location>
        <begin position="155"/>
        <end position="190"/>
    </location>
</feature>
<keyword evidence="2" id="KW-0732">Signal</keyword>
<evidence type="ECO:0000259" key="3">
    <source>
        <dbReference type="PROSITE" id="PS50222"/>
    </source>
</evidence>
<feature type="signal peptide" evidence="2">
    <location>
        <begin position="1"/>
        <end position="19"/>
    </location>
</feature>
<organism evidence="4 5">
    <name type="scientific">Sphingomonas suaedae</name>
    <dbReference type="NCBI Taxonomy" id="2599297"/>
    <lineage>
        <taxon>Bacteria</taxon>
        <taxon>Pseudomonadati</taxon>
        <taxon>Pseudomonadota</taxon>
        <taxon>Alphaproteobacteria</taxon>
        <taxon>Sphingomonadales</taxon>
        <taxon>Sphingomonadaceae</taxon>
        <taxon>Sphingomonas</taxon>
    </lineage>
</organism>
<reference evidence="4 5" key="1">
    <citation type="submission" date="2019-07" db="EMBL/GenBank/DDBJ databases">
        <title>Sphingomonas alkalisoli sp. nov., isolated from rhizosphere soil of Suaedae salsa.</title>
        <authorList>
            <person name="Zhang H."/>
            <person name="Xu L."/>
            <person name="Zhang J.-X."/>
            <person name="Sun J.-Q."/>
        </authorList>
    </citation>
    <scope>NUCLEOTIDE SEQUENCE [LARGE SCALE GENOMIC DNA]</scope>
    <source>
        <strain evidence="4 5">XS-10</strain>
    </source>
</reference>
<protein>
    <submittedName>
        <fullName evidence="4">Calcium-binding protein</fullName>
    </submittedName>
</protein>
<feature type="domain" description="EF-hand" evidence="3">
    <location>
        <begin position="109"/>
        <end position="144"/>
    </location>
</feature>
<dbReference type="Gene3D" id="1.10.238.10">
    <property type="entry name" value="EF-hand"/>
    <property type="match status" value="1"/>
</dbReference>
<dbReference type="GO" id="GO:0005509">
    <property type="term" value="F:calcium ion binding"/>
    <property type="evidence" value="ECO:0007669"/>
    <property type="project" value="InterPro"/>
</dbReference>
<dbReference type="OrthoDB" id="7450668at2"/>
<name>A0A518RFY3_9SPHN</name>
<sequence length="190" mass="19543">MLKSILLASAVMISAPALAQDMQDPQTPPTQEQPAPDTATEPVPQTPAPPEAETAPEPMPTPEPTPEPVPAPTPEPTATPEPQAAQQTAQATPAETPAQTGQQPANATQIAQIVDQGFPSYDKDADGSLKPEEFGSWMVALRSAGEPAFTGQSAADKEWIGRALAAADADQSGGVTKDELKSFLAPAAAS</sequence>
<accession>A0A518RFY3</accession>
<evidence type="ECO:0000256" key="1">
    <source>
        <dbReference type="SAM" id="MobiDB-lite"/>
    </source>
</evidence>
<evidence type="ECO:0000313" key="4">
    <source>
        <dbReference type="EMBL" id="QDX26372.1"/>
    </source>
</evidence>
<feature type="chain" id="PRO_5022037283" evidence="2">
    <location>
        <begin position="20"/>
        <end position="190"/>
    </location>
</feature>
<evidence type="ECO:0000256" key="2">
    <source>
        <dbReference type="SAM" id="SignalP"/>
    </source>
</evidence>
<keyword evidence="5" id="KW-1185">Reference proteome</keyword>
<dbReference type="Pfam" id="PF13202">
    <property type="entry name" value="EF-hand_5"/>
    <property type="match status" value="1"/>
</dbReference>
<feature type="region of interest" description="Disordered" evidence="1">
    <location>
        <begin position="18"/>
        <end position="129"/>
    </location>
</feature>
<proteinExistence type="predicted"/>
<dbReference type="SUPFAM" id="SSF47473">
    <property type="entry name" value="EF-hand"/>
    <property type="match status" value="1"/>
</dbReference>